<gene>
    <name evidence="8" type="ORF">CMV_001986</name>
</gene>
<keyword evidence="3 6" id="KW-0732">Signal</keyword>
<keyword evidence="5" id="KW-0472">Membrane</keyword>
<dbReference type="PANTHER" id="PTHR45631:SF27">
    <property type="entry name" value="PROTEIN KINASE DOMAIN-CONTAINING PROTEIN"/>
    <property type="match status" value="1"/>
</dbReference>
<dbReference type="AlphaFoldDB" id="A0A8J4RZT2"/>
<evidence type="ECO:0000313" key="8">
    <source>
        <dbReference type="EMBL" id="KAF3974687.1"/>
    </source>
</evidence>
<proteinExistence type="predicted"/>
<dbReference type="Proteomes" id="UP000737018">
    <property type="component" value="Unassembled WGS sequence"/>
</dbReference>
<feature type="domain" description="Malectin-like" evidence="7">
    <location>
        <begin position="111"/>
        <end position="166"/>
    </location>
</feature>
<dbReference type="PANTHER" id="PTHR45631">
    <property type="entry name" value="OS07G0107800 PROTEIN-RELATED"/>
    <property type="match status" value="1"/>
</dbReference>
<accession>A0A8J4RZT2</accession>
<sequence length="191" mass="21286">MMEGSDSWILRLVACFLFLLVQSTCAQEGFVSLACCADSNFIDQNISWSPDDSWFPDRTGCRNETKAAVNNDQGYNKTRVFNIPDLPDSGKRCYNLTTVKDQDYLVRVEGIFRATEDHIDFCLEKDIGNPYISKVELRPLKISEYLQESSSTVLKLVSRVDVGGTGAISTAGATLPTVTTKPTTHNHHKIQ</sequence>
<evidence type="ECO:0000256" key="2">
    <source>
        <dbReference type="ARBA" id="ARBA00022692"/>
    </source>
</evidence>
<evidence type="ECO:0000256" key="6">
    <source>
        <dbReference type="SAM" id="SignalP"/>
    </source>
</evidence>
<dbReference type="GO" id="GO:0016020">
    <property type="term" value="C:membrane"/>
    <property type="evidence" value="ECO:0007669"/>
    <property type="project" value="UniProtKB-SubCell"/>
</dbReference>
<name>A0A8J4RZT2_9ROSI</name>
<comment type="caution">
    <text evidence="8">The sequence shown here is derived from an EMBL/GenBank/DDBJ whole genome shotgun (WGS) entry which is preliminary data.</text>
</comment>
<reference evidence="8" key="1">
    <citation type="submission" date="2020-03" db="EMBL/GenBank/DDBJ databases">
        <title>Castanea mollissima Vanexum genome sequencing.</title>
        <authorList>
            <person name="Staton M."/>
        </authorList>
    </citation>
    <scope>NUCLEOTIDE SEQUENCE</scope>
    <source>
        <tissue evidence="8">Leaf</tissue>
    </source>
</reference>
<protein>
    <recommendedName>
        <fullName evidence="7">Malectin-like domain-containing protein</fullName>
    </recommendedName>
</protein>
<evidence type="ECO:0000256" key="1">
    <source>
        <dbReference type="ARBA" id="ARBA00004167"/>
    </source>
</evidence>
<evidence type="ECO:0000256" key="5">
    <source>
        <dbReference type="ARBA" id="ARBA00023136"/>
    </source>
</evidence>
<keyword evidence="2" id="KW-0812">Transmembrane</keyword>
<evidence type="ECO:0000256" key="3">
    <source>
        <dbReference type="ARBA" id="ARBA00022729"/>
    </source>
</evidence>
<evidence type="ECO:0000313" key="9">
    <source>
        <dbReference type="Proteomes" id="UP000737018"/>
    </source>
</evidence>
<evidence type="ECO:0000256" key="4">
    <source>
        <dbReference type="ARBA" id="ARBA00022989"/>
    </source>
</evidence>
<keyword evidence="4" id="KW-1133">Transmembrane helix</keyword>
<dbReference type="Pfam" id="PF12819">
    <property type="entry name" value="Malectin_like"/>
    <property type="match status" value="1"/>
</dbReference>
<dbReference type="InterPro" id="IPR024788">
    <property type="entry name" value="Malectin-like_Carb-bd_dom"/>
</dbReference>
<comment type="subcellular location">
    <subcellularLocation>
        <location evidence="1">Membrane</location>
        <topology evidence="1">Single-pass membrane protein</topology>
    </subcellularLocation>
</comment>
<evidence type="ECO:0000259" key="7">
    <source>
        <dbReference type="Pfam" id="PF12819"/>
    </source>
</evidence>
<keyword evidence="9" id="KW-1185">Reference proteome</keyword>
<feature type="chain" id="PRO_5035194646" description="Malectin-like domain-containing protein" evidence="6">
    <location>
        <begin position="27"/>
        <end position="191"/>
    </location>
</feature>
<feature type="signal peptide" evidence="6">
    <location>
        <begin position="1"/>
        <end position="26"/>
    </location>
</feature>
<organism evidence="8 9">
    <name type="scientific">Castanea mollissima</name>
    <name type="common">Chinese chestnut</name>
    <dbReference type="NCBI Taxonomy" id="60419"/>
    <lineage>
        <taxon>Eukaryota</taxon>
        <taxon>Viridiplantae</taxon>
        <taxon>Streptophyta</taxon>
        <taxon>Embryophyta</taxon>
        <taxon>Tracheophyta</taxon>
        <taxon>Spermatophyta</taxon>
        <taxon>Magnoliopsida</taxon>
        <taxon>eudicotyledons</taxon>
        <taxon>Gunneridae</taxon>
        <taxon>Pentapetalae</taxon>
        <taxon>rosids</taxon>
        <taxon>fabids</taxon>
        <taxon>Fagales</taxon>
        <taxon>Fagaceae</taxon>
        <taxon>Castanea</taxon>
    </lineage>
</organism>
<dbReference type="OrthoDB" id="4062651at2759"/>
<dbReference type="EMBL" id="JRKL02000135">
    <property type="protein sequence ID" value="KAF3974687.1"/>
    <property type="molecule type" value="Genomic_DNA"/>
</dbReference>